<evidence type="ECO:0000256" key="3">
    <source>
        <dbReference type="ARBA" id="ARBA00012417"/>
    </source>
</evidence>
<evidence type="ECO:0000313" key="9">
    <source>
        <dbReference type="Proteomes" id="UP000095401"/>
    </source>
</evidence>
<dbReference type="AlphaFoldDB" id="A0A1D8IR52"/>
<protein>
    <recommendedName>
        <fullName evidence="3">DNA-directed DNA polymerase</fullName>
        <ecNumber evidence="3">2.7.7.7</ecNumber>
    </recommendedName>
</protein>
<dbReference type="PANTHER" id="PTHR10133">
    <property type="entry name" value="DNA POLYMERASE I"/>
    <property type="match status" value="1"/>
</dbReference>
<gene>
    <name evidence="8" type="ORF">BI364_13655</name>
</gene>
<dbReference type="GO" id="GO:0003887">
    <property type="term" value="F:DNA-directed DNA polymerase activity"/>
    <property type="evidence" value="ECO:0007669"/>
    <property type="project" value="UniProtKB-EC"/>
</dbReference>
<comment type="catalytic activity">
    <reaction evidence="5">
        <text>DNA(n) + a 2'-deoxyribonucleoside 5'-triphosphate = DNA(n+1) + diphosphate</text>
        <dbReference type="Rhea" id="RHEA:22508"/>
        <dbReference type="Rhea" id="RHEA-COMP:17339"/>
        <dbReference type="Rhea" id="RHEA-COMP:17340"/>
        <dbReference type="ChEBI" id="CHEBI:33019"/>
        <dbReference type="ChEBI" id="CHEBI:61560"/>
        <dbReference type="ChEBI" id="CHEBI:173112"/>
        <dbReference type="EC" id="2.7.7.7"/>
    </reaction>
</comment>
<keyword evidence="4" id="KW-0235">DNA replication</keyword>
<dbReference type="GO" id="GO:0006261">
    <property type="term" value="P:DNA-templated DNA replication"/>
    <property type="evidence" value="ECO:0007669"/>
    <property type="project" value="InterPro"/>
</dbReference>
<dbReference type="GO" id="GO:0003677">
    <property type="term" value="F:DNA binding"/>
    <property type="evidence" value="ECO:0007669"/>
    <property type="project" value="InterPro"/>
</dbReference>
<feature type="domain" description="DNA-directed DNA polymerase family A palm" evidence="7">
    <location>
        <begin position="499"/>
        <end position="850"/>
    </location>
</feature>
<comment type="similarity">
    <text evidence="1">Belongs to the DNA polymerase type-A family.</text>
</comment>
<dbReference type="Gene3D" id="3.30.70.370">
    <property type="match status" value="1"/>
</dbReference>
<evidence type="ECO:0000259" key="7">
    <source>
        <dbReference type="SMART" id="SM00482"/>
    </source>
</evidence>
<comment type="subunit">
    <text evidence="2">Single-chain monomer with multiple functions.</text>
</comment>
<dbReference type="PANTHER" id="PTHR10133:SF27">
    <property type="entry name" value="DNA POLYMERASE NU"/>
    <property type="match status" value="1"/>
</dbReference>
<dbReference type="Gene3D" id="1.10.150.20">
    <property type="entry name" value="5' to 3' exonuclease, C-terminal subdomain"/>
    <property type="match status" value="1"/>
</dbReference>
<dbReference type="InterPro" id="IPR001098">
    <property type="entry name" value="DNA-dir_DNA_pol_A_palm_dom"/>
</dbReference>
<dbReference type="InterPro" id="IPR012337">
    <property type="entry name" value="RNaseH-like_sf"/>
</dbReference>
<sequence length="890" mass="96294">MAVATTSLSAAAFRGGDQSAPPLHSLGDSSLAKLLASTELTPELIGLVEQLGLTEDSTEPETEATSTEMPAPGAPSTVSVDPAELAASGWADANDSALIESLAGAPWQVMDTETTGLTQASKPVKLTKKVLTAGSDNTLRVRVLTAVWPNAEGQIVTAGWDLDTLTAAQRAQLARAALRGVFVGHNATFDLGWLMPLAPDTRPERVLDTLLFARLIAPESPVLLRARIAKDPRILDEVGQSVGWGLAALCHVHGINEHMDKTYQKPRHWTDPAPLSRAHYDYALGDVVDLHKLVMVLVGTSVSTDLLAAYDAWKQSLPAYLERFAALYERAPLQLADLHLRGMPLSREGVAQYVAQCAQEAHQQTDTLIALAPGIAPYREGLADIGTGTSAALKNALAKALLDYGITVERTPKSDAPKVGEKDLRGLGITHSPAAPLFHALARINHATKRAGMALALLGFADRADDSRVHSLYAPVTATVRLSSSEPNLQNAPSVAAFRALVRAGKGKKIISCDYSAIDVRVGAALAIREQRRIVRALNDEDYAHKTYGQHLPDFREAVALAPSATTDAITEARESADQAYANRDWSRFDTARQTERVAVFALALRTWLNRLAPDVDTATALANLQGVDHRRFAGYSALRNAFCIGMDVHTYTGLRMLGWDPEAEVAGLSGPALKARMDELKEEIGDARKRGKVSNLSLLYGMAAVSFRRHAAKVFDVHMSEEEAQTDIDLWLNAYPEIRLLSASTHLRSEHRYNPDGLGGRFGLHGSVRIYDPKHGKAKHAPICADTTLMGRPVVAAGLNSSLNYPDQGSGADLLMRVLDRLERETPDLYAAAINQVHDELVFEVDAETAEVDKDRIRALMTDEGRLMLGNYGIPMDASIVVDDVWMKD</sequence>
<dbReference type="GO" id="GO:0006302">
    <property type="term" value="P:double-strand break repair"/>
    <property type="evidence" value="ECO:0007669"/>
    <property type="project" value="TreeGrafter"/>
</dbReference>
<evidence type="ECO:0000313" key="8">
    <source>
        <dbReference type="EMBL" id="AOU98863.1"/>
    </source>
</evidence>
<dbReference type="Gene3D" id="3.30.420.10">
    <property type="entry name" value="Ribonuclease H-like superfamily/Ribonuclease H"/>
    <property type="match status" value="1"/>
</dbReference>
<keyword evidence="9" id="KW-1185">Reference proteome</keyword>
<dbReference type="InterPro" id="IPR036397">
    <property type="entry name" value="RNaseH_sf"/>
</dbReference>
<dbReference type="EMBL" id="CP017415">
    <property type="protein sequence ID" value="AOU98863.1"/>
    <property type="molecule type" value="Genomic_DNA"/>
</dbReference>
<organism evidence="8 9">
    <name type="scientific">Acidihalobacter yilgarnensis</name>
    <dbReference type="NCBI Taxonomy" id="2819280"/>
    <lineage>
        <taxon>Bacteria</taxon>
        <taxon>Pseudomonadati</taxon>
        <taxon>Pseudomonadota</taxon>
        <taxon>Gammaproteobacteria</taxon>
        <taxon>Chromatiales</taxon>
        <taxon>Ectothiorhodospiraceae</taxon>
        <taxon>Acidihalobacter</taxon>
    </lineage>
</organism>
<dbReference type="SMART" id="SM00482">
    <property type="entry name" value="POLAc"/>
    <property type="match status" value="1"/>
</dbReference>
<evidence type="ECO:0000256" key="5">
    <source>
        <dbReference type="ARBA" id="ARBA00049244"/>
    </source>
</evidence>
<dbReference type="Pfam" id="PF00476">
    <property type="entry name" value="DNA_pol_A"/>
    <property type="match status" value="2"/>
</dbReference>
<evidence type="ECO:0000256" key="4">
    <source>
        <dbReference type="ARBA" id="ARBA00022705"/>
    </source>
</evidence>
<name>A0A1D8IR52_9GAMM</name>
<dbReference type="InterPro" id="IPR043502">
    <property type="entry name" value="DNA/RNA_pol_sf"/>
</dbReference>
<reference evidence="9" key="1">
    <citation type="submission" date="2016-09" db="EMBL/GenBank/DDBJ databases">
        <title>Acidihalobacter prosperus F5.</title>
        <authorList>
            <person name="Khaleque H.N."/>
            <person name="Ramsay J.P."/>
            <person name="Kaksonen A.H."/>
            <person name="Boxall N.J."/>
            <person name="Watkin E.L.J."/>
        </authorList>
    </citation>
    <scope>NUCLEOTIDE SEQUENCE [LARGE SCALE GENOMIC DNA]</scope>
    <source>
        <strain evidence="9">F5</strain>
    </source>
</reference>
<dbReference type="SUPFAM" id="SSF56672">
    <property type="entry name" value="DNA/RNA polymerases"/>
    <property type="match status" value="2"/>
</dbReference>
<evidence type="ECO:0000256" key="2">
    <source>
        <dbReference type="ARBA" id="ARBA00011541"/>
    </source>
</evidence>
<evidence type="ECO:0000256" key="1">
    <source>
        <dbReference type="ARBA" id="ARBA00007705"/>
    </source>
</evidence>
<proteinExistence type="inferred from homology"/>
<dbReference type="SUPFAM" id="SSF53098">
    <property type="entry name" value="Ribonuclease H-like"/>
    <property type="match status" value="1"/>
</dbReference>
<dbReference type="EC" id="2.7.7.7" evidence="3"/>
<feature type="region of interest" description="Disordered" evidence="6">
    <location>
        <begin position="52"/>
        <end position="78"/>
    </location>
</feature>
<dbReference type="KEGG" id="aprs:BI364_13655"/>
<dbReference type="Proteomes" id="UP000095401">
    <property type="component" value="Chromosome"/>
</dbReference>
<accession>A0A1D8IR52</accession>
<evidence type="ECO:0000256" key="6">
    <source>
        <dbReference type="SAM" id="MobiDB-lite"/>
    </source>
</evidence>
<dbReference type="InterPro" id="IPR002298">
    <property type="entry name" value="DNA_polymerase_A"/>
</dbReference>